<dbReference type="PROSITE" id="PS50404">
    <property type="entry name" value="GST_NTER"/>
    <property type="match status" value="1"/>
</dbReference>
<dbReference type="FunFam" id="3.40.30.10:FF:000142">
    <property type="entry name" value="Elongation factor 1 gamma"/>
    <property type="match status" value="1"/>
</dbReference>
<dbReference type="InterPro" id="IPR010987">
    <property type="entry name" value="Glutathione-S-Trfase_C-like"/>
</dbReference>
<dbReference type="PANTHER" id="PTHR43986:SF10">
    <property type="entry name" value="ELONGATION FACTOR EEF-1B GAMMA SUBUNIT, PUTATIVE (AFU_ORTHOLOGUE AFUA_1G17120)-RELATED"/>
    <property type="match status" value="1"/>
</dbReference>
<dbReference type="GO" id="GO:0005634">
    <property type="term" value="C:nucleus"/>
    <property type="evidence" value="ECO:0007669"/>
    <property type="project" value="TreeGrafter"/>
</dbReference>
<comment type="caution">
    <text evidence="4">The sequence shown here is derived from an EMBL/GenBank/DDBJ whole genome shotgun (WGS) entry which is preliminary data.</text>
</comment>
<dbReference type="Gene3D" id="3.40.50.1820">
    <property type="entry name" value="alpha/beta hydrolase"/>
    <property type="match status" value="1"/>
</dbReference>
<dbReference type="GO" id="GO:0016787">
    <property type="term" value="F:hydrolase activity"/>
    <property type="evidence" value="ECO:0007669"/>
    <property type="project" value="InterPro"/>
</dbReference>
<dbReference type="InterPro" id="IPR036282">
    <property type="entry name" value="Glutathione-S-Trfase_C_sf"/>
</dbReference>
<dbReference type="GO" id="GO:0005737">
    <property type="term" value="C:cytoplasm"/>
    <property type="evidence" value="ECO:0007669"/>
    <property type="project" value="TreeGrafter"/>
</dbReference>
<dbReference type="Pfam" id="PF02798">
    <property type="entry name" value="GST_N"/>
    <property type="match status" value="1"/>
</dbReference>
<feature type="domain" description="GST N-terminal" evidence="2">
    <location>
        <begin position="415"/>
        <end position="497"/>
    </location>
</feature>
<dbReference type="Pfam" id="PF02129">
    <property type="entry name" value="Peptidase_S15"/>
    <property type="match status" value="1"/>
</dbReference>
<dbReference type="Gene3D" id="1.20.1050.10">
    <property type="match status" value="1"/>
</dbReference>
<dbReference type="GO" id="GO:0006414">
    <property type="term" value="P:translational elongation"/>
    <property type="evidence" value="ECO:0007669"/>
    <property type="project" value="TreeGrafter"/>
</dbReference>
<dbReference type="InterPro" id="IPR000383">
    <property type="entry name" value="Xaa-Pro-like_dom"/>
</dbReference>
<evidence type="ECO:0000313" key="4">
    <source>
        <dbReference type="EMBL" id="KAF3065658.1"/>
    </source>
</evidence>
<proteinExistence type="inferred from homology"/>
<organism evidence="4 5">
    <name type="scientific">Trichoderma lentiforme</name>
    <dbReference type="NCBI Taxonomy" id="1567552"/>
    <lineage>
        <taxon>Eukaryota</taxon>
        <taxon>Fungi</taxon>
        <taxon>Dikarya</taxon>
        <taxon>Ascomycota</taxon>
        <taxon>Pezizomycotina</taxon>
        <taxon>Sordariomycetes</taxon>
        <taxon>Hypocreomycetidae</taxon>
        <taxon>Hypocreales</taxon>
        <taxon>Hypocreaceae</taxon>
        <taxon>Trichoderma</taxon>
    </lineage>
</organism>
<evidence type="ECO:0000259" key="3">
    <source>
        <dbReference type="PROSITE" id="PS50405"/>
    </source>
</evidence>
<sequence>MFKFFKSDFFNFEFLRVLAVAPFYGAETGECLESRTKITDGDPESWYRAWTLQAERAVKIAEEASKHGDRVEASWAFIRAANYYRSSEFFLHCDAQDLRILDAIQKSSNVFERGVRLLDGELHTFDIPFEDNISLPARLFLPPAHKRVTDKLPILVQNGGFDSTQEELYFYGPAGGLPRGYAVLTYDGPGQGISLRRDKTRMVPDWERVTAKVLDYLESKLAAKHNIDLDRIAVMGASLGGYLVLRAAGDPRVKAAISVDGCYDLFDVTKSRMPNWFIGGWLSGWLSDGFFNFVVNRLTASNFQLRWEFGHSMWLYGVDNPADVMRQMQRFTLRLEDGKEYLDKLKCATLVTGAADTFYFVPDINAERIYEKLGHLDSGKKELWVGKGVHEGGLQAKTASTALSHQKIFAFLDTQFGTLYSYLPNARCLKIFAAAKINGVNIETAADYQHMVTNKTPEFLSKFPIGKVPAFETSDGTTIAESDAIAQYVAESGPRSVQLLGSDARERARVRQWISFTDNEVYGNMMTVVLSRAGFEPYVPEKDAAGAKGLAFGLGVVEKHLTGREWLATDQLSLADLTLAAALYWAFMHYLDEGRRREYPVTTAWYLRVIGAEGVKEVFGPPNLVKVAKEF</sequence>
<keyword evidence="5" id="KW-1185">Reference proteome</keyword>
<evidence type="ECO:0000256" key="1">
    <source>
        <dbReference type="ARBA" id="ARBA00007409"/>
    </source>
</evidence>
<reference evidence="4 5" key="1">
    <citation type="submission" date="2018-06" db="EMBL/GenBank/DDBJ databases">
        <title>Genome analysis of cellulolytic fungus Trichoderma lentiforme CFAM-422.</title>
        <authorList>
            <person name="Steindorff A.S."/>
            <person name="Formighieri E.F."/>
            <person name="Midorikawa G.E.O."/>
            <person name="Tamietti M.S."/>
            <person name="Ramos E.Z."/>
            <person name="Silva A.S."/>
            <person name="Bon E.P.S."/>
            <person name="Mendes T.D."/>
            <person name="Damaso M.C.T."/>
            <person name="Favaro L.C.L."/>
        </authorList>
    </citation>
    <scope>NUCLEOTIDE SEQUENCE [LARGE SCALE GENOMIC DNA]</scope>
    <source>
        <strain evidence="4 5">CFAM-422</strain>
    </source>
</reference>
<evidence type="ECO:0000259" key="2">
    <source>
        <dbReference type="PROSITE" id="PS50404"/>
    </source>
</evidence>
<dbReference type="Proteomes" id="UP000801864">
    <property type="component" value="Unassembled WGS sequence"/>
</dbReference>
<dbReference type="Gene3D" id="1.20.1440.110">
    <property type="entry name" value="acylaminoacyl peptidase"/>
    <property type="match status" value="1"/>
</dbReference>
<dbReference type="SUPFAM" id="SSF53474">
    <property type="entry name" value="alpha/beta-Hydrolases"/>
    <property type="match status" value="1"/>
</dbReference>
<accession>A0A9P4X9T9</accession>
<dbReference type="InterPro" id="IPR004045">
    <property type="entry name" value="Glutathione_S-Trfase_N"/>
</dbReference>
<dbReference type="Gene3D" id="3.40.30.10">
    <property type="entry name" value="Glutaredoxin"/>
    <property type="match status" value="1"/>
</dbReference>
<dbReference type="PANTHER" id="PTHR43986">
    <property type="entry name" value="ELONGATION FACTOR 1-GAMMA"/>
    <property type="match status" value="1"/>
</dbReference>
<dbReference type="InterPro" id="IPR036249">
    <property type="entry name" value="Thioredoxin-like_sf"/>
</dbReference>
<dbReference type="CDD" id="cd03044">
    <property type="entry name" value="GST_N_EF1Bgamma"/>
    <property type="match status" value="1"/>
</dbReference>
<dbReference type="FunFam" id="1.20.1050.10:FF:000006">
    <property type="entry name" value="Elongation factor 1 gamma"/>
    <property type="match status" value="1"/>
</dbReference>
<dbReference type="InterPro" id="IPR029058">
    <property type="entry name" value="AB_hydrolase_fold"/>
</dbReference>
<dbReference type="PROSITE" id="PS50405">
    <property type="entry name" value="GST_CTER"/>
    <property type="match status" value="1"/>
</dbReference>
<gene>
    <name evidence="4" type="ORF">CFAM422_009496</name>
</gene>
<feature type="domain" description="GST C-terminal" evidence="3">
    <location>
        <begin position="503"/>
        <end position="631"/>
    </location>
</feature>
<dbReference type="InterPro" id="IPR050802">
    <property type="entry name" value="EF-GSTs"/>
</dbReference>
<dbReference type="SUPFAM" id="SSF47616">
    <property type="entry name" value="GST C-terminal domain-like"/>
    <property type="match status" value="1"/>
</dbReference>
<dbReference type="InterPro" id="IPR004046">
    <property type="entry name" value="GST_C"/>
</dbReference>
<dbReference type="AlphaFoldDB" id="A0A9P4X9T9"/>
<dbReference type="SFLD" id="SFLDG00358">
    <property type="entry name" value="Main_(cytGST)"/>
    <property type="match status" value="1"/>
</dbReference>
<evidence type="ECO:0000313" key="5">
    <source>
        <dbReference type="Proteomes" id="UP000801864"/>
    </source>
</evidence>
<name>A0A9P4X9T9_9HYPO</name>
<dbReference type="SFLD" id="SFLDS00019">
    <property type="entry name" value="Glutathione_Transferase_(cytos"/>
    <property type="match status" value="1"/>
</dbReference>
<dbReference type="Pfam" id="PF00043">
    <property type="entry name" value="GST_C"/>
    <property type="match status" value="1"/>
</dbReference>
<dbReference type="InterPro" id="IPR040079">
    <property type="entry name" value="Glutathione_S-Trfase"/>
</dbReference>
<comment type="similarity">
    <text evidence="1">Belongs to the GST superfamily.</text>
</comment>
<dbReference type="EMBL" id="QLNT01000018">
    <property type="protein sequence ID" value="KAF3065658.1"/>
    <property type="molecule type" value="Genomic_DNA"/>
</dbReference>
<protein>
    <submittedName>
        <fullName evidence="4">Uncharacterized protein</fullName>
    </submittedName>
</protein>
<dbReference type="SUPFAM" id="SSF52833">
    <property type="entry name" value="Thioredoxin-like"/>
    <property type="match status" value="1"/>
</dbReference>